<dbReference type="AlphaFoldDB" id="A0A660SGE4"/>
<dbReference type="SUPFAM" id="SSF53613">
    <property type="entry name" value="Ribokinase-like"/>
    <property type="match status" value="1"/>
</dbReference>
<dbReference type="PROSITE" id="PS51383">
    <property type="entry name" value="YJEF_C_3"/>
    <property type="match status" value="1"/>
</dbReference>
<dbReference type="InterPro" id="IPR029056">
    <property type="entry name" value="Ribokinase-like"/>
</dbReference>
<sequence>GVDPYEAAKAGVYLHGLAADLALEEENEYSLIAGDLLRFIGPAIDKIFAEPEE</sequence>
<dbReference type="GO" id="GO:0016836">
    <property type="term" value="F:hydro-lyase activity"/>
    <property type="evidence" value="ECO:0007669"/>
    <property type="project" value="InterPro"/>
</dbReference>
<evidence type="ECO:0000313" key="3">
    <source>
        <dbReference type="Proteomes" id="UP000268469"/>
    </source>
</evidence>
<evidence type="ECO:0000313" key="2">
    <source>
        <dbReference type="EMBL" id="RKX69713.1"/>
    </source>
</evidence>
<feature type="domain" description="YjeF C-terminal" evidence="1">
    <location>
        <begin position="1"/>
        <end position="47"/>
    </location>
</feature>
<name>A0A660SGE4_UNCW3</name>
<feature type="non-terminal residue" evidence="2">
    <location>
        <position position="1"/>
    </location>
</feature>
<dbReference type="InterPro" id="IPR000631">
    <property type="entry name" value="CARKD"/>
</dbReference>
<comment type="caution">
    <text evidence="2">The sequence shown here is derived from an EMBL/GenBank/DDBJ whole genome shotgun (WGS) entry which is preliminary data.</text>
</comment>
<organism evidence="2 3">
    <name type="scientific">candidate division WOR-3 bacterium</name>
    <dbReference type="NCBI Taxonomy" id="2052148"/>
    <lineage>
        <taxon>Bacteria</taxon>
        <taxon>Bacteria division WOR-3</taxon>
    </lineage>
</organism>
<evidence type="ECO:0000259" key="1">
    <source>
        <dbReference type="PROSITE" id="PS51383"/>
    </source>
</evidence>
<dbReference type="EMBL" id="QNBE01000069">
    <property type="protein sequence ID" value="RKX69713.1"/>
    <property type="molecule type" value="Genomic_DNA"/>
</dbReference>
<proteinExistence type="predicted"/>
<reference evidence="2 3" key="1">
    <citation type="submission" date="2018-06" db="EMBL/GenBank/DDBJ databases">
        <title>Extensive metabolic versatility and redundancy in microbially diverse, dynamic hydrothermal sediments.</title>
        <authorList>
            <person name="Dombrowski N."/>
            <person name="Teske A."/>
            <person name="Baker B.J."/>
        </authorList>
    </citation>
    <scope>NUCLEOTIDE SEQUENCE [LARGE SCALE GENOMIC DNA]</scope>
    <source>
        <strain evidence="2">B36_G15</strain>
    </source>
</reference>
<protein>
    <submittedName>
        <fullName evidence="2">Bifunctional ADP-dependent NAD(P)H-hydrate dehydratase/NAD(P)H-hydrate epimerase</fullName>
    </submittedName>
</protein>
<dbReference type="Gene3D" id="3.40.1190.20">
    <property type="match status" value="1"/>
</dbReference>
<gene>
    <name evidence="2" type="ORF">DRP53_07295</name>
</gene>
<accession>A0A660SGE4</accession>
<dbReference type="Proteomes" id="UP000268469">
    <property type="component" value="Unassembled WGS sequence"/>
</dbReference>